<dbReference type="Gene3D" id="3.30.420.60">
    <property type="entry name" value="eRF1 domain 2"/>
    <property type="match status" value="1"/>
</dbReference>
<proteinExistence type="inferred from homology"/>
<protein>
    <submittedName>
        <fullName evidence="7">mRNA surveillance protein Pelota</fullName>
    </submittedName>
</protein>
<comment type="subcellular location">
    <subcellularLocation>
        <location evidence="2">Cytoplasm</location>
    </subcellularLocation>
</comment>
<dbReference type="SUPFAM" id="SSF159065">
    <property type="entry name" value="Dom34/Pelota N-terminal domain-like"/>
    <property type="match status" value="1"/>
</dbReference>
<dbReference type="Pfam" id="PF26356">
    <property type="entry name" value="Pelota_N"/>
    <property type="match status" value="1"/>
</dbReference>
<name>A0A830GR84_9CREN</name>
<dbReference type="GO" id="GO:0071025">
    <property type="term" value="P:RNA surveillance"/>
    <property type="evidence" value="ECO:0007669"/>
    <property type="project" value="InterPro"/>
</dbReference>
<dbReference type="InterPro" id="IPR042226">
    <property type="entry name" value="eFR1_2_sf"/>
</dbReference>
<dbReference type="SMART" id="SM01194">
    <property type="entry name" value="eRF1_1"/>
    <property type="match status" value="1"/>
</dbReference>
<evidence type="ECO:0000256" key="5">
    <source>
        <dbReference type="ARBA" id="ARBA00022723"/>
    </source>
</evidence>
<dbReference type="GO" id="GO:0070651">
    <property type="term" value="P:nonfunctional rRNA decay"/>
    <property type="evidence" value="ECO:0007669"/>
    <property type="project" value="TreeGrafter"/>
</dbReference>
<reference evidence="7" key="1">
    <citation type="journal article" date="2014" name="Int. J. Syst. Evol. Microbiol.">
        <title>Complete genome sequence of Corynebacterium casei LMG S-19264T (=DSM 44701T), isolated from a smear-ripened cheese.</title>
        <authorList>
            <consortium name="US DOE Joint Genome Institute (JGI-PGF)"/>
            <person name="Walter F."/>
            <person name="Albersmeier A."/>
            <person name="Kalinowski J."/>
            <person name="Ruckert C."/>
        </authorList>
    </citation>
    <scope>NUCLEOTIDE SEQUENCE</scope>
    <source>
        <strain evidence="7">JCM 10088</strain>
    </source>
</reference>
<dbReference type="GO" id="GO:0005737">
    <property type="term" value="C:cytoplasm"/>
    <property type="evidence" value="ECO:0007669"/>
    <property type="project" value="UniProtKB-SubCell"/>
</dbReference>
<dbReference type="Pfam" id="PF03465">
    <property type="entry name" value="eRF1_3"/>
    <property type="match status" value="1"/>
</dbReference>
<dbReference type="PANTHER" id="PTHR10853">
    <property type="entry name" value="PELOTA"/>
    <property type="match status" value="1"/>
</dbReference>
<dbReference type="GO" id="GO:0046872">
    <property type="term" value="F:metal ion binding"/>
    <property type="evidence" value="ECO:0007669"/>
    <property type="project" value="UniProtKB-KW"/>
</dbReference>
<evidence type="ECO:0000256" key="2">
    <source>
        <dbReference type="ARBA" id="ARBA00004496"/>
    </source>
</evidence>
<evidence type="ECO:0000313" key="7">
    <source>
        <dbReference type="EMBL" id="GGP18842.1"/>
    </source>
</evidence>
<dbReference type="InterPro" id="IPR038069">
    <property type="entry name" value="Pelota/DOM34_N"/>
</dbReference>
<comment type="similarity">
    <text evidence="3">Belongs to the eukaryotic release factor 1 family. Pelota subfamily.</text>
</comment>
<keyword evidence="8" id="KW-1185">Reference proteome</keyword>
<dbReference type="Gene3D" id="3.30.1330.30">
    <property type="match status" value="1"/>
</dbReference>
<sequence length="341" mass="37749">MRIEYGRDYVDLTPEFDEDLFILYLIINEGDVIYSWTVREIRGKEGERGEREKVYLGLRVIDVEYHEFREGMRIRGVIVNYPEWLEGAGGSHHSVDVVRGQTLRFVKQIDRDFLESLIKAFSGNLRVLVASISVEETAFALMSRIGIRMLGTMPNKSPPSKRAGSYELTAYLRDVGVNLSRYIGQTKPSLVMLAAPSMLLDSVKKSIASLAVPVKYVAIHEGGITGIGEVQRLGVLEEMGIELGSNSMDEVMRRLSRGSGDVAIGMDEVRTAAEQGAIERLLVEELFFKENAKSLQGIILSCIRAGGTVSIIPKGSEAGQRLRGLGGVAALLRFEFFLKGN</sequence>
<dbReference type="Proteomes" id="UP000610960">
    <property type="component" value="Unassembled WGS sequence"/>
</dbReference>
<gene>
    <name evidence="7" type="ORF">GCM10007981_00110</name>
</gene>
<dbReference type="RefSeq" id="WP_188595445.1">
    <property type="nucleotide sequence ID" value="NZ_BMNL01000001.1"/>
</dbReference>
<dbReference type="InterPro" id="IPR005142">
    <property type="entry name" value="eRF1_3"/>
</dbReference>
<dbReference type="GO" id="GO:0070481">
    <property type="term" value="P:nuclear-transcribed mRNA catabolic process, non-stop decay"/>
    <property type="evidence" value="ECO:0007669"/>
    <property type="project" value="InterPro"/>
</dbReference>
<dbReference type="GO" id="GO:0032790">
    <property type="term" value="P:ribosome disassembly"/>
    <property type="evidence" value="ECO:0007669"/>
    <property type="project" value="TreeGrafter"/>
</dbReference>
<dbReference type="EMBL" id="BMNL01000001">
    <property type="protein sequence ID" value="GGP18842.1"/>
    <property type="molecule type" value="Genomic_DNA"/>
</dbReference>
<dbReference type="InterPro" id="IPR005140">
    <property type="entry name" value="eRF1_Pelota-like_N"/>
</dbReference>
<comment type="caution">
    <text evidence="7">The sequence shown here is derived from an EMBL/GenBank/DDBJ whole genome shotgun (WGS) entry which is preliminary data.</text>
</comment>
<evidence type="ECO:0000256" key="3">
    <source>
        <dbReference type="ARBA" id="ARBA00009504"/>
    </source>
</evidence>
<dbReference type="Gene3D" id="2.30.30.870">
    <property type="entry name" value="Pelota, domain A"/>
    <property type="match status" value="1"/>
</dbReference>
<evidence type="ECO:0000256" key="1">
    <source>
        <dbReference type="ARBA" id="ARBA00001968"/>
    </source>
</evidence>
<evidence type="ECO:0000259" key="6">
    <source>
        <dbReference type="SMART" id="SM01194"/>
    </source>
</evidence>
<dbReference type="OrthoDB" id="31300at2157"/>
<comment type="cofactor">
    <cofactor evidence="1">
        <name>a divalent metal cation</name>
        <dbReference type="ChEBI" id="CHEBI:60240"/>
    </cofactor>
</comment>
<dbReference type="InterPro" id="IPR029064">
    <property type="entry name" value="Ribosomal_eL30-like_sf"/>
</dbReference>
<evidence type="ECO:0000313" key="8">
    <source>
        <dbReference type="Proteomes" id="UP000610960"/>
    </source>
</evidence>
<dbReference type="GO" id="GO:0070966">
    <property type="term" value="P:nuclear-transcribed mRNA catabolic process, no-go decay"/>
    <property type="evidence" value="ECO:0007669"/>
    <property type="project" value="InterPro"/>
</dbReference>
<evidence type="ECO:0000256" key="4">
    <source>
        <dbReference type="ARBA" id="ARBA00022490"/>
    </source>
</evidence>
<dbReference type="AlphaFoldDB" id="A0A830GR84"/>
<feature type="domain" description="eRF1/Pelota-like N-terminal" evidence="6">
    <location>
        <begin position="1"/>
        <end position="119"/>
    </location>
</feature>
<organism evidence="7 8">
    <name type="scientific">Thermocladium modestius</name>
    <dbReference type="NCBI Taxonomy" id="62609"/>
    <lineage>
        <taxon>Archaea</taxon>
        <taxon>Thermoproteota</taxon>
        <taxon>Thermoprotei</taxon>
        <taxon>Thermoproteales</taxon>
        <taxon>Thermoproteaceae</taxon>
        <taxon>Thermocladium</taxon>
    </lineage>
</organism>
<dbReference type="SUPFAM" id="SSF55315">
    <property type="entry name" value="L30e-like"/>
    <property type="match status" value="1"/>
</dbReference>
<reference evidence="7" key="2">
    <citation type="submission" date="2020-09" db="EMBL/GenBank/DDBJ databases">
        <authorList>
            <person name="Sun Q."/>
            <person name="Ohkuma M."/>
        </authorList>
    </citation>
    <scope>NUCLEOTIDE SEQUENCE</scope>
    <source>
        <strain evidence="7">JCM 10088</strain>
    </source>
</reference>
<dbReference type="PANTHER" id="PTHR10853:SF0">
    <property type="entry name" value="PROTEIN PELOTA HOMOLOG"/>
    <property type="match status" value="1"/>
</dbReference>
<keyword evidence="5" id="KW-0479">Metal-binding</keyword>
<dbReference type="InterPro" id="IPR058547">
    <property type="entry name" value="Pelota_N"/>
</dbReference>
<accession>A0A830GR84</accession>
<dbReference type="InterPro" id="IPR004405">
    <property type="entry name" value="TF_pelota"/>
</dbReference>
<keyword evidence="4" id="KW-0963">Cytoplasm</keyword>